<evidence type="ECO:0000313" key="1">
    <source>
        <dbReference type="EMBL" id="REG10985.1"/>
    </source>
</evidence>
<keyword evidence="2" id="KW-1185">Reference proteome</keyword>
<comment type="caution">
    <text evidence="1">The sequence shown here is derived from an EMBL/GenBank/DDBJ whole genome shotgun (WGS) entry which is preliminary data.</text>
</comment>
<evidence type="ECO:0000313" key="2">
    <source>
        <dbReference type="Proteomes" id="UP000256388"/>
    </source>
</evidence>
<reference evidence="1 2" key="1">
    <citation type="submission" date="2018-08" db="EMBL/GenBank/DDBJ databases">
        <title>Genomic Encyclopedia of Type Strains, Phase IV (KMG-IV): sequencing the most valuable type-strain genomes for metagenomic binning, comparative biology and taxonomic classification.</title>
        <authorList>
            <person name="Goeker M."/>
        </authorList>
    </citation>
    <scope>NUCLEOTIDE SEQUENCE [LARGE SCALE GENOMIC DNA]</scope>
    <source>
        <strain evidence="1 2">DSM 23923</strain>
    </source>
</reference>
<dbReference type="Proteomes" id="UP000256388">
    <property type="component" value="Unassembled WGS sequence"/>
</dbReference>
<proteinExistence type="predicted"/>
<dbReference type="AlphaFoldDB" id="A0A3E0AH46"/>
<accession>A0A3E0AH46</accession>
<name>A0A3E0AH46_9CHLR</name>
<organism evidence="1 2">
    <name type="scientific">Pelolinea submarina</name>
    <dbReference type="NCBI Taxonomy" id="913107"/>
    <lineage>
        <taxon>Bacteria</taxon>
        <taxon>Bacillati</taxon>
        <taxon>Chloroflexota</taxon>
        <taxon>Anaerolineae</taxon>
        <taxon>Anaerolineales</taxon>
        <taxon>Anaerolineaceae</taxon>
        <taxon>Pelolinea</taxon>
    </lineage>
</organism>
<sequence length="68" mass="7789">MNESFVYEIVVENEIPEKWSDWLEGMSIEKKPGRSTSLTGRLTDQAALLGILIRLHDFNLTIVSVIRK</sequence>
<gene>
    <name evidence="1" type="ORF">DFR64_0857</name>
</gene>
<protein>
    <submittedName>
        <fullName evidence="1">Uncharacterized protein</fullName>
    </submittedName>
</protein>
<dbReference type="EMBL" id="QUMS01000001">
    <property type="protein sequence ID" value="REG10985.1"/>
    <property type="molecule type" value="Genomic_DNA"/>
</dbReference>